<reference evidence="4" key="2">
    <citation type="submission" date="2023-06" db="EMBL/GenBank/DDBJ databases">
        <authorList>
            <consortium name="Lawrence Berkeley National Laboratory"/>
            <person name="Haridas S."/>
            <person name="Hensen N."/>
            <person name="Bonometti L."/>
            <person name="Westerberg I."/>
            <person name="Brannstrom I.O."/>
            <person name="Guillou S."/>
            <person name="Cros-Aarteil S."/>
            <person name="Calhoun S."/>
            <person name="Kuo A."/>
            <person name="Mondo S."/>
            <person name="Pangilinan J."/>
            <person name="Riley R."/>
            <person name="Labutti K."/>
            <person name="Andreopoulos B."/>
            <person name="Lipzen A."/>
            <person name="Chen C."/>
            <person name="Yanf M."/>
            <person name="Daum C."/>
            <person name="Ng V."/>
            <person name="Clum A."/>
            <person name="Steindorff A."/>
            <person name="Ohm R."/>
            <person name="Martin F."/>
            <person name="Silar P."/>
            <person name="Natvig D."/>
            <person name="Lalanne C."/>
            <person name="Gautier V."/>
            <person name="Ament-Velasquez S.L."/>
            <person name="Kruys A."/>
            <person name="Hutchinson M.I."/>
            <person name="Powell A.J."/>
            <person name="Barry K."/>
            <person name="Miller A.N."/>
            <person name="Grigoriev I.V."/>
            <person name="Debuchy R."/>
            <person name="Gladieux P."/>
            <person name="Thoren M.H."/>
            <person name="Johannesson H."/>
        </authorList>
    </citation>
    <scope>NUCLEOTIDE SEQUENCE</scope>
    <source>
        <strain evidence="4">CBS 168.71</strain>
    </source>
</reference>
<feature type="region of interest" description="Disordered" evidence="1">
    <location>
        <begin position="147"/>
        <end position="188"/>
    </location>
</feature>
<keyword evidence="2" id="KW-0812">Transmembrane</keyword>
<feature type="chain" id="PRO_5042041113" description="Mid2 domain-containing protein" evidence="3">
    <location>
        <begin position="29"/>
        <end position="295"/>
    </location>
</feature>
<feature type="region of interest" description="Disordered" evidence="1">
    <location>
        <begin position="226"/>
        <end position="253"/>
    </location>
</feature>
<keyword evidence="5" id="KW-1185">Reference proteome</keyword>
<reference evidence="4" key="1">
    <citation type="journal article" date="2023" name="Mol. Phylogenet. Evol.">
        <title>Genome-scale phylogeny and comparative genomics of the fungal order Sordariales.</title>
        <authorList>
            <person name="Hensen N."/>
            <person name="Bonometti L."/>
            <person name="Westerberg I."/>
            <person name="Brannstrom I.O."/>
            <person name="Guillou S."/>
            <person name="Cros-Aarteil S."/>
            <person name="Calhoun S."/>
            <person name="Haridas S."/>
            <person name="Kuo A."/>
            <person name="Mondo S."/>
            <person name="Pangilinan J."/>
            <person name="Riley R."/>
            <person name="LaButti K."/>
            <person name="Andreopoulos B."/>
            <person name="Lipzen A."/>
            <person name="Chen C."/>
            <person name="Yan M."/>
            <person name="Daum C."/>
            <person name="Ng V."/>
            <person name="Clum A."/>
            <person name="Steindorff A."/>
            <person name="Ohm R.A."/>
            <person name="Martin F."/>
            <person name="Silar P."/>
            <person name="Natvig D.O."/>
            <person name="Lalanne C."/>
            <person name="Gautier V."/>
            <person name="Ament-Velasquez S.L."/>
            <person name="Kruys A."/>
            <person name="Hutchinson M.I."/>
            <person name="Powell A.J."/>
            <person name="Barry K."/>
            <person name="Miller A.N."/>
            <person name="Grigoriev I.V."/>
            <person name="Debuchy R."/>
            <person name="Gladieux P."/>
            <person name="Hiltunen Thoren M."/>
            <person name="Johannesson H."/>
        </authorList>
    </citation>
    <scope>NUCLEOTIDE SEQUENCE</scope>
    <source>
        <strain evidence="4">CBS 168.71</strain>
    </source>
</reference>
<feature type="region of interest" description="Disordered" evidence="1">
    <location>
        <begin position="275"/>
        <end position="295"/>
    </location>
</feature>
<comment type="caution">
    <text evidence="4">The sequence shown here is derived from an EMBL/GenBank/DDBJ whole genome shotgun (WGS) entry which is preliminary data.</text>
</comment>
<keyword evidence="3" id="KW-0732">Signal</keyword>
<feature type="signal peptide" evidence="3">
    <location>
        <begin position="1"/>
        <end position="28"/>
    </location>
</feature>
<sequence length="295" mass="31143">MGFSWRLFPLGSCLFAVAMLVQPSVVSAQTFRFPDDATPTEFQGFVTTAPSSVGTWSCVPGSTHTTHSTWAACCVAGEDCQFFTECNAGTATRMDGSTYVCATNIPNCYTMTIYQSYPSAALSWSAVGCVQPGFNASTVYREIVVGTTPTPSPGSSTISTGTTPSAIPSTPVETGARESANTSQPSSPTSQAWIAGAVIGPVAAVALAAFLAFWLGRRKGRRELEEEIPQSHVGSPDFESATMQSTVSPTTVKSEPAGITAIAELADYRTLELDSLPVNSPNGTRGYEIKREDSW</sequence>
<accession>A0AAE0HKD6</accession>
<dbReference type="AlphaFoldDB" id="A0AAE0HKD6"/>
<dbReference type="EMBL" id="JAUEPN010000003">
    <property type="protein sequence ID" value="KAK3298076.1"/>
    <property type="molecule type" value="Genomic_DNA"/>
</dbReference>
<evidence type="ECO:0000313" key="5">
    <source>
        <dbReference type="Proteomes" id="UP001278766"/>
    </source>
</evidence>
<organism evidence="4 5">
    <name type="scientific">Chaetomium fimeti</name>
    <dbReference type="NCBI Taxonomy" id="1854472"/>
    <lineage>
        <taxon>Eukaryota</taxon>
        <taxon>Fungi</taxon>
        <taxon>Dikarya</taxon>
        <taxon>Ascomycota</taxon>
        <taxon>Pezizomycotina</taxon>
        <taxon>Sordariomycetes</taxon>
        <taxon>Sordariomycetidae</taxon>
        <taxon>Sordariales</taxon>
        <taxon>Chaetomiaceae</taxon>
        <taxon>Chaetomium</taxon>
    </lineage>
</organism>
<evidence type="ECO:0000313" key="4">
    <source>
        <dbReference type="EMBL" id="KAK3298076.1"/>
    </source>
</evidence>
<evidence type="ECO:0000256" key="2">
    <source>
        <dbReference type="SAM" id="Phobius"/>
    </source>
</evidence>
<dbReference type="RefSeq" id="XP_062661590.1">
    <property type="nucleotide sequence ID" value="XM_062803669.1"/>
</dbReference>
<feature type="compositionally biased region" description="Polar residues" evidence="1">
    <location>
        <begin position="241"/>
        <end position="253"/>
    </location>
</feature>
<feature type="compositionally biased region" description="Polar residues" evidence="1">
    <location>
        <begin position="179"/>
        <end position="188"/>
    </location>
</feature>
<dbReference type="Proteomes" id="UP001278766">
    <property type="component" value="Unassembled WGS sequence"/>
</dbReference>
<dbReference type="GeneID" id="87840617"/>
<protein>
    <recommendedName>
        <fullName evidence="6">Mid2 domain-containing protein</fullName>
    </recommendedName>
</protein>
<proteinExistence type="predicted"/>
<evidence type="ECO:0000256" key="1">
    <source>
        <dbReference type="SAM" id="MobiDB-lite"/>
    </source>
</evidence>
<keyword evidence="2" id="KW-0472">Membrane</keyword>
<keyword evidence="2" id="KW-1133">Transmembrane helix</keyword>
<feature type="compositionally biased region" description="Low complexity" evidence="1">
    <location>
        <begin position="147"/>
        <end position="171"/>
    </location>
</feature>
<name>A0AAE0HKD6_9PEZI</name>
<evidence type="ECO:0000256" key="3">
    <source>
        <dbReference type="SAM" id="SignalP"/>
    </source>
</evidence>
<feature type="transmembrane region" description="Helical" evidence="2">
    <location>
        <begin position="192"/>
        <end position="215"/>
    </location>
</feature>
<evidence type="ECO:0008006" key="6">
    <source>
        <dbReference type="Google" id="ProtNLM"/>
    </source>
</evidence>
<gene>
    <name evidence="4" type="ORF">B0H64DRAFT_393861</name>
</gene>